<sequence>RIVHGRDQDFPDVRTLEYNRFIETRILEAAAEARALLESREERQSARIKSLLLHYHRTRDETIKAEFDEANRLYPFVFARAWQELKAERAQSEPEPPAEQPEPEIEETIYPLDTAQRELVLEIERVREELERDLAELKARGAADDILLATCAKILYRVHESLTQRAETGSDFAKRRLAMTKNSLVTTYRQVRARLSRQGA</sequence>
<dbReference type="EMBL" id="BARS01008320">
    <property type="protein sequence ID" value="GAF77073.1"/>
    <property type="molecule type" value="Genomic_DNA"/>
</dbReference>
<dbReference type="AlphaFoldDB" id="X0S7Q8"/>
<organism evidence="1">
    <name type="scientific">marine sediment metagenome</name>
    <dbReference type="NCBI Taxonomy" id="412755"/>
    <lineage>
        <taxon>unclassified sequences</taxon>
        <taxon>metagenomes</taxon>
        <taxon>ecological metagenomes</taxon>
    </lineage>
</organism>
<accession>X0S7Q8</accession>
<evidence type="ECO:0000313" key="1">
    <source>
        <dbReference type="EMBL" id="GAF77073.1"/>
    </source>
</evidence>
<reference evidence="1" key="1">
    <citation type="journal article" date="2014" name="Front. Microbiol.">
        <title>High frequency of phylogenetically diverse reductive dehalogenase-homologous genes in deep subseafloor sedimentary metagenomes.</title>
        <authorList>
            <person name="Kawai M."/>
            <person name="Futagami T."/>
            <person name="Toyoda A."/>
            <person name="Takaki Y."/>
            <person name="Nishi S."/>
            <person name="Hori S."/>
            <person name="Arai W."/>
            <person name="Tsubouchi T."/>
            <person name="Morono Y."/>
            <person name="Uchiyama I."/>
            <person name="Ito T."/>
            <person name="Fujiyama A."/>
            <person name="Inagaki F."/>
            <person name="Takami H."/>
        </authorList>
    </citation>
    <scope>NUCLEOTIDE SEQUENCE</scope>
    <source>
        <strain evidence="1">Expedition CK06-06</strain>
    </source>
</reference>
<feature type="non-terminal residue" evidence="1">
    <location>
        <position position="1"/>
    </location>
</feature>
<gene>
    <name evidence="1" type="ORF">S01H1_15889</name>
</gene>
<name>X0S7Q8_9ZZZZ</name>
<proteinExistence type="predicted"/>
<protein>
    <submittedName>
        <fullName evidence="1">Uncharacterized protein</fullName>
    </submittedName>
</protein>
<comment type="caution">
    <text evidence="1">The sequence shown here is derived from an EMBL/GenBank/DDBJ whole genome shotgun (WGS) entry which is preliminary data.</text>
</comment>